<protein>
    <submittedName>
        <fullName evidence="9">MFS-type transporter YfnC</fullName>
    </submittedName>
</protein>
<reference evidence="9" key="2">
    <citation type="journal article" date="2021" name="Data Brief">
        <title>Draft genome sequence data of the facultative, thermophilic, xylanolytic bacterium Paenibacillus sp. strain DA-C8.</title>
        <authorList>
            <person name="Chhe C."/>
            <person name="Uke A."/>
            <person name="Baramee S."/>
            <person name="Ungkulpasvich U."/>
            <person name="Tachaapaikoon C."/>
            <person name="Pason P."/>
            <person name="Waeonukul R."/>
            <person name="Ratanakhanokchai K."/>
            <person name="Kosugi A."/>
        </authorList>
    </citation>
    <scope>NUCLEOTIDE SEQUENCE</scope>
    <source>
        <strain evidence="9">DA-C8</strain>
    </source>
</reference>
<dbReference type="Gene3D" id="1.20.1250.20">
    <property type="entry name" value="MFS general substrate transporter like domains"/>
    <property type="match status" value="2"/>
</dbReference>
<feature type="region of interest" description="Disordered" evidence="6">
    <location>
        <begin position="218"/>
        <end position="237"/>
    </location>
</feature>
<dbReference type="PANTHER" id="PTHR43129">
    <property type="entry name" value="FOSMIDOMYCIN RESISTANCE PROTEIN"/>
    <property type="match status" value="1"/>
</dbReference>
<feature type="transmembrane region" description="Helical" evidence="7">
    <location>
        <begin position="91"/>
        <end position="109"/>
    </location>
</feature>
<evidence type="ECO:0000256" key="3">
    <source>
        <dbReference type="ARBA" id="ARBA00022692"/>
    </source>
</evidence>
<reference evidence="9" key="1">
    <citation type="submission" date="2020-08" db="EMBL/GenBank/DDBJ databases">
        <authorList>
            <person name="Uke A."/>
            <person name="Chhe C."/>
            <person name="Baramee S."/>
            <person name="Kosugi A."/>
        </authorList>
    </citation>
    <scope>NUCLEOTIDE SEQUENCE</scope>
    <source>
        <strain evidence="9">DA-C8</strain>
    </source>
</reference>
<name>A0A916QBD2_9BACL</name>
<feature type="transmembrane region" description="Helical" evidence="7">
    <location>
        <begin position="287"/>
        <end position="305"/>
    </location>
</feature>
<evidence type="ECO:0000256" key="6">
    <source>
        <dbReference type="SAM" id="MobiDB-lite"/>
    </source>
</evidence>
<keyword evidence="3 7" id="KW-0812">Transmembrane</keyword>
<dbReference type="PANTHER" id="PTHR43129:SF1">
    <property type="entry name" value="FOSMIDOMYCIN RESISTANCE PROTEIN"/>
    <property type="match status" value="1"/>
</dbReference>
<feature type="transmembrane region" description="Helical" evidence="7">
    <location>
        <begin position="373"/>
        <end position="394"/>
    </location>
</feature>
<evidence type="ECO:0000256" key="7">
    <source>
        <dbReference type="SAM" id="Phobius"/>
    </source>
</evidence>
<dbReference type="GO" id="GO:0005886">
    <property type="term" value="C:plasma membrane"/>
    <property type="evidence" value="ECO:0007669"/>
    <property type="project" value="UniProtKB-SubCell"/>
</dbReference>
<dbReference type="InterPro" id="IPR011701">
    <property type="entry name" value="MFS"/>
</dbReference>
<keyword evidence="5 7" id="KW-0472">Membrane</keyword>
<dbReference type="EMBL" id="BMAQ01000005">
    <property type="protein sequence ID" value="GFR37515.1"/>
    <property type="molecule type" value="Genomic_DNA"/>
</dbReference>
<dbReference type="Pfam" id="PF07690">
    <property type="entry name" value="MFS_1"/>
    <property type="match status" value="2"/>
</dbReference>
<keyword evidence="2" id="KW-0813">Transport</keyword>
<feature type="transmembrane region" description="Helical" evidence="7">
    <location>
        <begin position="56"/>
        <end position="79"/>
    </location>
</feature>
<feature type="transmembrane region" description="Helical" evidence="7">
    <location>
        <begin position="400"/>
        <end position="419"/>
    </location>
</feature>
<evidence type="ECO:0000313" key="9">
    <source>
        <dbReference type="EMBL" id="GFR37515.1"/>
    </source>
</evidence>
<sequence length="426" mass="45521">MQLRSSAAQAVPETAAQRTAKTVFSVVAAISVIHFLNDTMQAVVPAVLPYIREARALTYTQVGFVLFMLNMTSSVLQPVVGLYSDRRPSPYMLPLGMMLSLLGIIGIALSPNYGWLLLSVVLIGLGSALFHPEGSKVVHMAAGKRRGLAQSIYQVGGNTGSSTQSLLTRYIFLPFGQIAALWFTFVAGAAVIISYLVSRWYKANLRLVSPKSAAAKPSVTKAGAPQQQREASGARGVSAGGLPRQIVWLGLGILMLQMIARSSYITLIQNYYQYFYADTYGTTLLQAQLPLILFGFTGVLGTFVGGPLADRFGPKKVIFISLAGAAPFALLLPFVSKVWVIPLLIVTGFILMLGFAVIVVYAQMLMPAHIGMASGLTVGLSFGLGAIGAVAIGYCIDLFGLYPVFIASSLLPLLGLFTIKLPEVSR</sequence>
<dbReference type="RefSeq" id="WP_200965787.1">
    <property type="nucleotide sequence ID" value="NZ_BMAQ01000005.1"/>
</dbReference>
<evidence type="ECO:0000256" key="4">
    <source>
        <dbReference type="ARBA" id="ARBA00022989"/>
    </source>
</evidence>
<gene>
    <name evidence="9" type="primary">yfnC</name>
    <name evidence="9" type="ORF">PRECH8_08110</name>
</gene>
<evidence type="ECO:0000313" key="10">
    <source>
        <dbReference type="Proteomes" id="UP000654993"/>
    </source>
</evidence>
<feature type="domain" description="Major facilitator superfamily (MFS) profile" evidence="8">
    <location>
        <begin position="26"/>
        <end position="426"/>
    </location>
</feature>
<dbReference type="InterPro" id="IPR020846">
    <property type="entry name" value="MFS_dom"/>
</dbReference>
<evidence type="ECO:0000259" key="8">
    <source>
        <dbReference type="PROSITE" id="PS50850"/>
    </source>
</evidence>
<dbReference type="AlphaFoldDB" id="A0A916QBD2"/>
<comment type="caution">
    <text evidence="9">The sequence shown here is derived from an EMBL/GenBank/DDBJ whole genome shotgun (WGS) entry which is preliminary data.</text>
</comment>
<dbReference type="Proteomes" id="UP000654993">
    <property type="component" value="Unassembled WGS sequence"/>
</dbReference>
<organism evidence="9 10">
    <name type="scientific">Insulibacter thermoxylanivorax</name>
    <dbReference type="NCBI Taxonomy" id="2749268"/>
    <lineage>
        <taxon>Bacteria</taxon>
        <taxon>Bacillati</taxon>
        <taxon>Bacillota</taxon>
        <taxon>Bacilli</taxon>
        <taxon>Bacillales</taxon>
        <taxon>Paenibacillaceae</taxon>
        <taxon>Insulibacter</taxon>
    </lineage>
</organism>
<dbReference type="SUPFAM" id="SSF103473">
    <property type="entry name" value="MFS general substrate transporter"/>
    <property type="match status" value="1"/>
</dbReference>
<dbReference type="GO" id="GO:0022857">
    <property type="term" value="F:transmembrane transporter activity"/>
    <property type="evidence" value="ECO:0007669"/>
    <property type="project" value="InterPro"/>
</dbReference>
<evidence type="ECO:0000256" key="5">
    <source>
        <dbReference type="ARBA" id="ARBA00023136"/>
    </source>
</evidence>
<keyword evidence="10" id="KW-1185">Reference proteome</keyword>
<comment type="subcellular location">
    <subcellularLocation>
        <location evidence="1">Cell membrane</location>
        <topology evidence="1">Multi-pass membrane protein</topology>
    </subcellularLocation>
</comment>
<feature type="transmembrane region" description="Helical" evidence="7">
    <location>
        <begin position="178"/>
        <end position="197"/>
    </location>
</feature>
<feature type="transmembrane region" description="Helical" evidence="7">
    <location>
        <begin position="317"/>
        <end position="335"/>
    </location>
</feature>
<evidence type="ECO:0000256" key="2">
    <source>
        <dbReference type="ARBA" id="ARBA00022448"/>
    </source>
</evidence>
<dbReference type="CDD" id="cd17478">
    <property type="entry name" value="MFS_FsR"/>
    <property type="match status" value="1"/>
</dbReference>
<accession>A0A916QBD2</accession>
<dbReference type="InterPro" id="IPR036259">
    <property type="entry name" value="MFS_trans_sf"/>
</dbReference>
<feature type="transmembrane region" description="Helical" evidence="7">
    <location>
        <begin position="341"/>
        <end position="361"/>
    </location>
</feature>
<dbReference type="PROSITE" id="PS50850">
    <property type="entry name" value="MFS"/>
    <property type="match status" value="1"/>
</dbReference>
<feature type="transmembrane region" description="Helical" evidence="7">
    <location>
        <begin position="115"/>
        <end position="131"/>
    </location>
</feature>
<evidence type="ECO:0000256" key="1">
    <source>
        <dbReference type="ARBA" id="ARBA00004651"/>
    </source>
</evidence>
<keyword evidence="4 7" id="KW-1133">Transmembrane helix</keyword>
<feature type="transmembrane region" description="Helical" evidence="7">
    <location>
        <begin position="246"/>
        <end position="267"/>
    </location>
</feature>
<proteinExistence type="predicted"/>